<evidence type="ECO:0000313" key="1">
    <source>
        <dbReference type="EMBL" id="PIM54019.1"/>
    </source>
</evidence>
<gene>
    <name evidence="1" type="ORF">CS062_06935</name>
</gene>
<sequence>MPAATNQQALKLNFKEDTLTTVSRDALRAMAKKLGFNETQTVLFALARLRDEVFNEQELEKFMPLTKKHHEAIAKAEPRRRGKVLDTLL</sequence>
<dbReference type="RefSeq" id="WP_099860727.1">
    <property type="nucleotide sequence ID" value="NZ_PEOG01000014.1"/>
</dbReference>
<dbReference type="OrthoDB" id="8853288at2"/>
<name>A0A2G9CEU6_9BURK</name>
<dbReference type="Proteomes" id="UP000231501">
    <property type="component" value="Unassembled WGS sequence"/>
</dbReference>
<comment type="caution">
    <text evidence="1">The sequence shown here is derived from an EMBL/GenBank/DDBJ whole genome shotgun (WGS) entry which is preliminary data.</text>
</comment>
<evidence type="ECO:0000313" key="2">
    <source>
        <dbReference type="Proteomes" id="UP000231501"/>
    </source>
</evidence>
<proteinExistence type="predicted"/>
<keyword evidence="2" id="KW-1185">Reference proteome</keyword>
<dbReference type="AlphaFoldDB" id="A0A2G9CEU6"/>
<dbReference type="EMBL" id="PEOG01000014">
    <property type="protein sequence ID" value="PIM54019.1"/>
    <property type="molecule type" value="Genomic_DNA"/>
</dbReference>
<protein>
    <submittedName>
        <fullName evidence="1">Uncharacterized protein</fullName>
    </submittedName>
</protein>
<organism evidence="1 2">
    <name type="scientific">Roseateles chitinivorans</name>
    <dbReference type="NCBI Taxonomy" id="2917965"/>
    <lineage>
        <taxon>Bacteria</taxon>
        <taxon>Pseudomonadati</taxon>
        <taxon>Pseudomonadota</taxon>
        <taxon>Betaproteobacteria</taxon>
        <taxon>Burkholderiales</taxon>
        <taxon>Sphaerotilaceae</taxon>
        <taxon>Roseateles</taxon>
    </lineage>
</organism>
<accession>A0A2G9CEU6</accession>
<reference evidence="1 2" key="1">
    <citation type="submission" date="2017-11" db="EMBL/GenBank/DDBJ databases">
        <title>Draft genome sequence of Mitsuaria sp. HWN-4.</title>
        <authorList>
            <person name="Gundlapally S.R."/>
        </authorList>
    </citation>
    <scope>NUCLEOTIDE SEQUENCE [LARGE SCALE GENOMIC DNA]</scope>
    <source>
        <strain evidence="1 2">HWN-4</strain>
    </source>
</reference>